<name>A0A2P2NS70_RHIMU</name>
<accession>A0A2P2NS70</accession>
<protein>
    <submittedName>
        <fullName evidence="1">Uncharacterized protein</fullName>
    </submittedName>
</protein>
<reference evidence="1" key="1">
    <citation type="submission" date="2018-02" db="EMBL/GenBank/DDBJ databases">
        <title>Rhizophora mucronata_Transcriptome.</title>
        <authorList>
            <person name="Meera S.P."/>
            <person name="Sreeshan A."/>
            <person name="Augustine A."/>
        </authorList>
    </citation>
    <scope>NUCLEOTIDE SEQUENCE</scope>
    <source>
        <tissue evidence="1">Leaf</tissue>
    </source>
</reference>
<dbReference type="AlphaFoldDB" id="A0A2P2NS70"/>
<sequence length="29" mass="3404">MSLCPSWLNSWRFGSHLHFGCCFVPDFKT</sequence>
<organism evidence="1">
    <name type="scientific">Rhizophora mucronata</name>
    <name type="common">Asiatic mangrove</name>
    <dbReference type="NCBI Taxonomy" id="61149"/>
    <lineage>
        <taxon>Eukaryota</taxon>
        <taxon>Viridiplantae</taxon>
        <taxon>Streptophyta</taxon>
        <taxon>Embryophyta</taxon>
        <taxon>Tracheophyta</taxon>
        <taxon>Spermatophyta</taxon>
        <taxon>Magnoliopsida</taxon>
        <taxon>eudicotyledons</taxon>
        <taxon>Gunneridae</taxon>
        <taxon>Pentapetalae</taxon>
        <taxon>rosids</taxon>
        <taxon>fabids</taxon>
        <taxon>Malpighiales</taxon>
        <taxon>Rhizophoraceae</taxon>
        <taxon>Rhizophora</taxon>
    </lineage>
</organism>
<proteinExistence type="predicted"/>
<dbReference type="EMBL" id="GGEC01064757">
    <property type="protein sequence ID" value="MBX45241.1"/>
    <property type="molecule type" value="Transcribed_RNA"/>
</dbReference>
<evidence type="ECO:0000313" key="1">
    <source>
        <dbReference type="EMBL" id="MBX45241.1"/>
    </source>
</evidence>